<feature type="transmembrane region" description="Helical" evidence="1">
    <location>
        <begin position="50"/>
        <end position="69"/>
    </location>
</feature>
<sequence length="292" mass="32373">MNDLSGAVADRQRCCWRVSPVPRAVLCVAVPSLLLGLAVSAFILAVVHNAVLLLLVLSLSALVVSFFAWNARAALNDWAVLLFLDRLPWSDLPTAKDGDLVKLSGRVSCGSIALESSYEKAPRCVYTSTLLYEYAGCGLQELWSGFFRWRLTYSERFTADFHLTDIRSGIRVTVKAGHDSKVTFLIKESTLINTTSKNRSLSSTLVRWLRDRQLSAEPRALRLEEGYVKEGSHLTVMGMVNRSNGTITIVPLLEPISTGCFFRKFLLPMVLDGLIFKFSDDLGSEDTPHLPS</sequence>
<keyword evidence="1" id="KW-1133">Transmembrane helix</keyword>
<evidence type="ECO:0000313" key="3">
    <source>
        <dbReference type="Proteomes" id="UP000663760"/>
    </source>
</evidence>
<gene>
    <name evidence="2" type="ORF">SI8410_02003132</name>
</gene>
<accession>A0A7I8K4K7</accession>
<keyword evidence="1" id="KW-0812">Transmembrane</keyword>
<reference evidence="2" key="1">
    <citation type="submission" date="2020-02" db="EMBL/GenBank/DDBJ databases">
        <authorList>
            <person name="Scholz U."/>
            <person name="Mascher M."/>
            <person name="Fiebig A."/>
        </authorList>
    </citation>
    <scope>NUCLEOTIDE SEQUENCE</scope>
</reference>
<evidence type="ECO:0000256" key="1">
    <source>
        <dbReference type="SAM" id="Phobius"/>
    </source>
</evidence>
<dbReference type="PANTHER" id="PTHR33709:SF20">
    <property type="entry name" value="OS04G0541900 PROTEIN"/>
    <property type="match status" value="1"/>
</dbReference>
<dbReference type="OrthoDB" id="1875545at2759"/>
<dbReference type="PANTHER" id="PTHR33709">
    <property type="entry name" value="OSJNBA0035M09.9 PROTEIN"/>
    <property type="match status" value="1"/>
</dbReference>
<name>A0A7I8K4K7_SPIIN</name>
<evidence type="ECO:0000313" key="2">
    <source>
        <dbReference type="EMBL" id="CAA7391933.1"/>
    </source>
</evidence>
<feature type="transmembrane region" description="Helical" evidence="1">
    <location>
        <begin position="21"/>
        <end position="44"/>
    </location>
</feature>
<organism evidence="2 3">
    <name type="scientific">Spirodela intermedia</name>
    <name type="common">Intermediate duckweed</name>
    <dbReference type="NCBI Taxonomy" id="51605"/>
    <lineage>
        <taxon>Eukaryota</taxon>
        <taxon>Viridiplantae</taxon>
        <taxon>Streptophyta</taxon>
        <taxon>Embryophyta</taxon>
        <taxon>Tracheophyta</taxon>
        <taxon>Spermatophyta</taxon>
        <taxon>Magnoliopsida</taxon>
        <taxon>Liliopsida</taxon>
        <taxon>Araceae</taxon>
        <taxon>Lemnoideae</taxon>
        <taxon>Spirodela</taxon>
    </lineage>
</organism>
<protein>
    <submittedName>
        <fullName evidence="2">Uncharacterized protein</fullName>
    </submittedName>
</protein>
<dbReference type="Proteomes" id="UP000663760">
    <property type="component" value="Chromosome 2"/>
</dbReference>
<dbReference type="EMBL" id="LR746265">
    <property type="protein sequence ID" value="CAA7391933.1"/>
    <property type="molecule type" value="Genomic_DNA"/>
</dbReference>
<keyword evidence="3" id="KW-1185">Reference proteome</keyword>
<dbReference type="AlphaFoldDB" id="A0A7I8K4K7"/>
<keyword evidence="1" id="KW-0472">Membrane</keyword>
<dbReference type="InterPro" id="IPR040339">
    <property type="entry name" value="At1g16860-like"/>
</dbReference>
<proteinExistence type="predicted"/>